<reference evidence="3 4" key="1">
    <citation type="submission" date="2024-01" db="EMBL/GenBank/DDBJ databases">
        <title>A telomere-to-telomere, gap-free genome of sweet tea (Lithocarpus litseifolius).</title>
        <authorList>
            <person name="Zhou J."/>
        </authorList>
    </citation>
    <scope>NUCLEOTIDE SEQUENCE [LARGE SCALE GENOMIC DNA]</scope>
    <source>
        <strain evidence="3">Zhou-2022a</strain>
        <tissue evidence="3">Leaf</tissue>
    </source>
</reference>
<evidence type="ECO:0000259" key="2">
    <source>
        <dbReference type="Pfam" id="PF10536"/>
    </source>
</evidence>
<dbReference type="GO" id="GO:0010073">
    <property type="term" value="P:meristem maintenance"/>
    <property type="evidence" value="ECO:0007669"/>
    <property type="project" value="InterPro"/>
</dbReference>
<feature type="transmembrane region" description="Helical" evidence="1">
    <location>
        <begin position="87"/>
        <end position="109"/>
    </location>
</feature>
<gene>
    <name evidence="3" type="ORF">SO802_015274</name>
</gene>
<evidence type="ECO:0000313" key="3">
    <source>
        <dbReference type="EMBL" id="KAL0001493.1"/>
    </source>
</evidence>
<dbReference type="Pfam" id="PF10536">
    <property type="entry name" value="PMD"/>
    <property type="match status" value="1"/>
</dbReference>
<evidence type="ECO:0000256" key="1">
    <source>
        <dbReference type="SAM" id="Phobius"/>
    </source>
</evidence>
<proteinExistence type="predicted"/>
<accession>A0AAW2CVM2</accession>
<keyword evidence="1" id="KW-1133">Transmembrane helix</keyword>
<dbReference type="Proteomes" id="UP001459277">
    <property type="component" value="Unassembled WGS sequence"/>
</dbReference>
<dbReference type="AlphaFoldDB" id="A0AAW2CVM2"/>
<name>A0AAW2CVM2_9ROSI</name>
<organism evidence="3 4">
    <name type="scientific">Lithocarpus litseifolius</name>
    <dbReference type="NCBI Taxonomy" id="425828"/>
    <lineage>
        <taxon>Eukaryota</taxon>
        <taxon>Viridiplantae</taxon>
        <taxon>Streptophyta</taxon>
        <taxon>Embryophyta</taxon>
        <taxon>Tracheophyta</taxon>
        <taxon>Spermatophyta</taxon>
        <taxon>Magnoliopsida</taxon>
        <taxon>eudicotyledons</taxon>
        <taxon>Gunneridae</taxon>
        <taxon>Pentapetalae</taxon>
        <taxon>rosids</taxon>
        <taxon>fabids</taxon>
        <taxon>Fagales</taxon>
        <taxon>Fagaceae</taxon>
        <taxon>Lithocarpus</taxon>
    </lineage>
</organism>
<keyword evidence="4" id="KW-1185">Reference proteome</keyword>
<dbReference type="InterPro" id="IPR019557">
    <property type="entry name" value="AminoTfrase-like_pln_mobile"/>
</dbReference>
<comment type="caution">
    <text evidence="3">The sequence shown here is derived from an EMBL/GenBank/DDBJ whole genome shotgun (WGS) entry which is preliminary data.</text>
</comment>
<dbReference type="PANTHER" id="PTHR46033">
    <property type="entry name" value="PROTEIN MAIN-LIKE 2"/>
    <property type="match status" value="1"/>
</dbReference>
<dbReference type="PANTHER" id="PTHR46033:SF80">
    <property type="entry name" value="PROTEIN MAIN-LIKE 2-LIKE"/>
    <property type="match status" value="1"/>
</dbReference>
<keyword evidence="1" id="KW-0812">Transmembrane</keyword>
<sequence length="198" mass="22455">MSLVKVRRWCRAIHTFFFSCDEITVTLEDVANQLLLPILGDMDPNDIKLSAEEEDVEAELKKRMSGNAKLSHWVGGFSKASTAVRRVAFVTFWLSYCWVGLKPCGHHAVEFFDKGVGFSWRAYKDLGSGFTYANLAMGLLMAIARTTTLLIAFDKRMITYLSATNAGWLPSLANEGICYSHYSAYRVRRQLRLEQHTQ</sequence>
<dbReference type="EMBL" id="JAZDWU010000005">
    <property type="protein sequence ID" value="KAL0001493.1"/>
    <property type="molecule type" value="Genomic_DNA"/>
</dbReference>
<protein>
    <recommendedName>
        <fullName evidence="2">Aminotransferase-like plant mobile domain-containing protein</fullName>
    </recommendedName>
</protein>
<dbReference type="InterPro" id="IPR044824">
    <property type="entry name" value="MAIN-like"/>
</dbReference>
<feature type="transmembrane region" description="Helical" evidence="1">
    <location>
        <begin position="129"/>
        <end position="153"/>
    </location>
</feature>
<evidence type="ECO:0000313" key="4">
    <source>
        <dbReference type="Proteomes" id="UP001459277"/>
    </source>
</evidence>
<feature type="domain" description="Aminotransferase-like plant mobile" evidence="2">
    <location>
        <begin position="6"/>
        <end position="98"/>
    </location>
</feature>
<keyword evidence="1" id="KW-0472">Membrane</keyword>